<keyword evidence="7" id="KW-1278">Translocase</keyword>
<dbReference type="InterPro" id="IPR001757">
    <property type="entry name" value="P_typ_ATPase"/>
</dbReference>
<evidence type="ECO:0000256" key="2">
    <source>
        <dbReference type="ARBA" id="ARBA00006024"/>
    </source>
</evidence>
<keyword evidence="5 12" id="KW-0547">Nucleotide-binding</keyword>
<dbReference type="InterPro" id="IPR036163">
    <property type="entry name" value="HMA_dom_sf"/>
</dbReference>
<proteinExistence type="inferred from homology"/>
<dbReference type="NCBIfam" id="TIGR01525">
    <property type="entry name" value="ATPase-IB_hvy"/>
    <property type="match status" value="1"/>
</dbReference>
<dbReference type="EMBL" id="JAMDHD010000003">
    <property type="protein sequence ID" value="MDD0983760.1"/>
    <property type="molecule type" value="Genomic_DNA"/>
</dbReference>
<organism evidence="14 15">
    <name type="scientific">Pseudomonas shahriarae</name>
    <dbReference type="NCBI Taxonomy" id="2745512"/>
    <lineage>
        <taxon>Bacteria</taxon>
        <taxon>Pseudomonadati</taxon>
        <taxon>Pseudomonadota</taxon>
        <taxon>Gammaproteobacteria</taxon>
        <taxon>Pseudomonadales</taxon>
        <taxon>Pseudomonadaceae</taxon>
        <taxon>Pseudomonas</taxon>
    </lineage>
</organism>
<dbReference type="SUPFAM" id="SSF55008">
    <property type="entry name" value="HMA, heavy metal-associated domain"/>
    <property type="match status" value="1"/>
</dbReference>
<evidence type="ECO:0000256" key="9">
    <source>
        <dbReference type="ARBA" id="ARBA00023136"/>
    </source>
</evidence>
<keyword evidence="3 12" id="KW-0812">Transmembrane</keyword>
<dbReference type="InterPro" id="IPR006121">
    <property type="entry name" value="HMA_dom"/>
</dbReference>
<dbReference type="EC" id="7.2.2.12" evidence="10"/>
<name>A0ABT5N5F7_9PSED</name>
<evidence type="ECO:0000256" key="7">
    <source>
        <dbReference type="ARBA" id="ARBA00022967"/>
    </source>
</evidence>
<protein>
    <recommendedName>
        <fullName evidence="10">P-type Zn(2+) transporter</fullName>
        <ecNumber evidence="10">7.2.2.12</ecNumber>
    </recommendedName>
</protein>
<dbReference type="SUPFAM" id="SSF81653">
    <property type="entry name" value="Calcium ATPase, transduction domain A"/>
    <property type="match status" value="1"/>
</dbReference>
<dbReference type="InterPro" id="IPR051014">
    <property type="entry name" value="Cation_Transport_ATPase_IB"/>
</dbReference>
<dbReference type="InterPro" id="IPR018303">
    <property type="entry name" value="ATPase_P-typ_P_site"/>
</dbReference>
<dbReference type="SUPFAM" id="SSF81665">
    <property type="entry name" value="Calcium ATPase, transmembrane domain M"/>
    <property type="match status" value="1"/>
</dbReference>
<dbReference type="PANTHER" id="PTHR48085:SF5">
    <property type="entry name" value="CADMIUM_ZINC-TRANSPORTING ATPASE HMA4-RELATED"/>
    <property type="match status" value="1"/>
</dbReference>
<evidence type="ECO:0000256" key="10">
    <source>
        <dbReference type="ARBA" id="ARBA00039097"/>
    </source>
</evidence>
<dbReference type="InterPro" id="IPR023214">
    <property type="entry name" value="HAD_sf"/>
</dbReference>
<evidence type="ECO:0000256" key="6">
    <source>
        <dbReference type="ARBA" id="ARBA00022840"/>
    </source>
</evidence>
<evidence type="ECO:0000313" key="15">
    <source>
        <dbReference type="Proteomes" id="UP001148189"/>
    </source>
</evidence>
<dbReference type="CDD" id="cd07545">
    <property type="entry name" value="P-type_ATPase_Cd-like"/>
    <property type="match status" value="1"/>
</dbReference>
<keyword evidence="6 12" id="KW-0067">ATP-binding</keyword>
<evidence type="ECO:0000259" key="13">
    <source>
        <dbReference type="PROSITE" id="PS50846"/>
    </source>
</evidence>
<dbReference type="InterPro" id="IPR027256">
    <property type="entry name" value="P-typ_ATPase_IB"/>
</dbReference>
<dbReference type="InterPro" id="IPR044492">
    <property type="entry name" value="P_typ_ATPase_HD_dom"/>
</dbReference>
<dbReference type="Pfam" id="PF00122">
    <property type="entry name" value="E1-E2_ATPase"/>
    <property type="match status" value="1"/>
</dbReference>
<dbReference type="Gene3D" id="2.70.150.10">
    <property type="entry name" value="Calcium-transporting ATPase, cytoplasmic transduction domain A"/>
    <property type="match status" value="1"/>
</dbReference>
<evidence type="ECO:0000256" key="11">
    <source>
        <dbReference type="ARBA" id="ARBA00047308"/>
    </source>
</evidence>
<gene>
    <name evidence="14" type="ORF">M5G21_02090</name>
</gene>
<dbReference type="SUPFAM" id="SSF56784">
    <property type="entry name" value="HAD-like"/>
    <property type="match status" value="1"/>
</dbReference>
<dbReference type="Gene3D" id="3.40.50.1000">
    <property type="entry name" value="HAD superfamily/HAD-like"/>
    <property type="match status" value="1"/>
</dbReference>
<evidence type="ECO:0000313" key="14">
    <source>
        <dbReference type="EMBL" id="MDD0983760.1"/>
    </source>
</evidence>
<keyword evidence="12" id="KW-1003">Cell membrane</keyword>
<dbReference type="Proteomes" id="UP001148189">
    <property type="component" value="Unassembled WGS sequence"/>
</dbReference>
<feature type="transmembrane region" description="Helical" evidence="12">
    <location>
        <begin position="707"/>
        <end position="725"/>
    </location>
</feature>
<evidence type="ECO:0000256" key="3">
    <source>
        <dbReference type="ARBA" id="ARBA00022692"/>
    </source>
</evidence>
<dbReference type="SFLD" id="SFLDG00002">
    <property type="entry name" value="C1.7:_P-type_atpase_like"/>
    <property type="match status" value="1"/>
</dbReference>
<dbReference type="Pfam" id="PF00702">
    <property type="entry name" value="Hydrolase"/>
    <property type="match status" value="1"/>
</dbReference>
<dbReference type="PROSITE" id="PS50846">
    <property type="entry name" value="HMA_2"/>
    <property type="match status" value="1"/>
</dbReference>
<dbReference type="InterPro" id="IPR036412">
    <property type="entry name" value="HAD-like_sf"/>
</dbReference>
<dbReference type="PRINTS" id="PR00119">
    <property type="entry name" value="CATATPASE"/>
</dbReference>
<evidence type="ECO:0000256" key="1">
    <source>
        <dbReference type="ARBA" id="ARBA00004141"/>
    </source>
</evidence>
<feature type="transmembrane region" description="Helical" evidence="12">
    <location>
        <begin position="168"/>
        <end position="184"/>
    </location>
</feature>
<comment type="caution">
    <text evidence="14">The sequence shown here is derived from an EMBL/GenBank/DDBJ whole genome shotgun (WGS) entry which is preliminary data.</text>
</comment>
<feature type="domain" description="HMA" evidence="13">
    <location>
        <begin position="32"/>
        <end position="96"/>
    </location>
</feature>
<accession>A0ABT5N5F7</accession>
<keyword evidence="9 12" id="KW-0472">Membrane</keyword>
<dbReference type="InterPro" id="IPR059000">
    <property type="entry name" value="ATPase_P-type_domA"/>
</dbReference>
<dbReference type="PRINTS" id="PR00941">
    <property type="entry name" value="CDATPASE"/>
</dbReference>
<dbReference type="PROSITE" id="PS00154">
    <property type="entry name" value="ATPASE_E1_E2"/>
    <property type="match status" value="1"/>
</dbReference>
<evidence type="ECO:0000256" key="8">
    <source>
        <dbReference type="ARBA" id="ARBA00022989"/>
    </source>
</evidence>
<comment type="similarity">
    <text evidence="2 12">Belongs to the cation transport ATPase (P-type) (TC 3.A.3) family. Type IB subfamily.</text>
</comment>
<comment type="subcellular location">
    <subcellularLocation>
        <location evidence="12">Cell membrane</location>
    </subcellularLocation>
    <subcellularLocation>
        <location evidence="1">Membrane</location>
        <topology evidence="1">Multi-pass membrane protein</topology>
    </subcellularLocation>
</comment>
<keyword evidence="15" id="KW-1185">Reference proteome</keyword>
<evidence type="ECO:0000256" key="12">
    <source>
        <dbReference type="RuleBase" id="RU362081"/>
    </source>
</evidence>
<dbReference type="Gene3D" id="3.40.1110.10">
    <property type="entry name" value="Calcium-transporting ATPase, cytoplasmic domain N"/>
    <property type="match status" value="1"/>
</dbReference>
<evidence type="ECO:0000256" key="4">
    <source>
        <dbReference type="ARBA" id="ARBA00022723"/>
    </source>
</evidence>
<dbReference type="Gene3D" id="3.30.70.100">
    <property type="match status" value="1"/>
</dbReference>
<dbReference type="InterPro" id="IPR023298">
    <property type="entry name" value="ATPase_P-typ_TM_dom_sf"/>
</dbReference>
<keyword evidence="4 12" id="KW-0479">Metal-binding</keyword>
<evidence type="ECO:0000256" key="5">
    <source>
        <dbReference type="ARBA" id="ARBA00022741"/>
    </source>
</evidence>
<feature type="transmembrane region" description="Helical" evidence="12">
    <location>
        <begin position="341"/>
        <end position="366"/>
    </location>
</feature>
<comment type="catalytic activity">
    <reaction evidence="11">
        <text>Zn(2+)(in) + ATP + H2O = Zn(2+)(out) + ADP + phosphate + H(+)</text>
        <dbReference type="Rhea" id="RHEA:20621"/>
        <dbReference type="ChEBI" id="CHEBI:15377"/>
        <dbReference type="ChEBI" id="CHEBI:15378"/>
        <dbReference type="ChEBI" id="CHEBI:29105"/>
        <dbReference type="ChEBI" id="CHEBI:30616"/>
        <dbReference type="ChEBI" id="CHEBI:43474"/>
        <dbReference type="ChEBI" id="CHEBI:456216"/>
        <dbReference type="EC" id="7.2.2.12"/>
    </reaction>
</comment>
<dbReference type="SFLD" id="SFLDF00027">
    <property type="entry name" value="p-type_atpase"/>
    <property type="match status" value="1"/>
</dbReference>
<feature type="transmembrane region" description="Helical" evidence="12">
    <location>
        <begin position="138"/>
        <end position="156"/>
    </location>
</feature>
<dbReference type="Pfam" id="PF00403">
    <property type="entry name" value="HMA"/>
    <property type="match status" value="1"/>
</dbReference>
<sequence length="727" mass="77252">MKEHDHGGGSCCSGAAAPSLVTLTQTTSANARLSTFRIEAMDCPTEQTLIQNKLGKMAGVQQLEFNLINRILGVTHDLPSTAPIVEAIKSLGMQADPIEEGVPAAAPPAKKHWWPLALSGFCALAAEVIHFTDAAPTWVVALVALVSILSGGLTTYKKGWIALKNLNLNINALMSIAVTGAILIGQWPEAAMVMFLFTVAELIEAKSLDRARNAISGLMQMTPEQATVRQADGSWVEQEVKTIELGAIVRVRPGERIGLDGEVTAGQSTIDQAPITGESLPIEKTVGDKVFAGTINQAGSLEYRVTAAANNSTLARIIHAVEQAQGSRAPTQRFVDSFSKIYTPAVFLFALGVAVIPPLFMGAVWFDWIYRALVLLVVACPCALVISTPVTIVSGLAAAARKGILIKGGVYLEAGYKLDYLALDKTGTITHGKPVQTDYLALFPNVEDNAPALAASLAARSDHPVSLAIANAAVDKKLPLQVVDNFEALAGRGVRGEINGEVYHLGNHRLVEELGLCSPALEEKLFALEKQGKSVVLLLDKSGPLALFAVADTVKDSSREAIQQLHDLGIKTLMLTGDNTHTAQAIAAQVGIDQAQGDLLPTDKLKAIEDLYGKNHRVGMVGDGINDAPALARAEIGFAMAAAGTDTAIETADVALMDDDLRKIPAFIRLSRQTSSILKQNIALALVIKAIFLAVTFMGMATMWMAVFADMGVSLLVVFNGLRLLRK</sequence>
<dbReference type="InterPro" id="IPR023299">
    <property type="entry name" value="ATPase_P-typ_cyto_dom_N"/>
</dbReference>
<feature type="transmembrane region" description="Helical" evidence="12">
    <location>
        <begin position="372"/>
        <end position="399"/>
    </location>
</feature>
<dbReference type="InterPro" id="IPR008250">
    <property type="entry name" value="ATPase_P-typ_transduc_dom_A_sf"/>
</dbReference>
<dbReference type="NCBIfam" id="TIGR01494">
    <property type="entry name" value="ATPase_P-type"/>
    <property type="match status" value="1"/>
</dbReference>
<dbReference type="PANTHER" id="PTHR48085">
    <property type="entry name" value="CADMIUM/ZINC-TRANSPORTING ATPASE HMA2-RELATED"/>
    <property type="match status" value="1"/>
</dbReference>
<keyword evidence="8 12" id="KW-1133">Transmembrane helix</keyword>
<dbReference type="NCBIfam" id="TIGR01511">
    <property type="entry name" value="ATPase-IB1_Cu"/>
    <property type="match status" value="1"/>
</dbReference>
<dbReference type="SFLD" id="SFLDS00003">
    <property type="entry name" value="Haloacid_Dehalogenase"/>
    <property type="match status" value="1"/>
</dbReference>
<reference evidence="14" key="1">
    <citation type="submission" date="2022-05" db="EMBL/GenBank/DDBJ databases">
        <title>Novel Pseudomonas spp. Isolated from a Rainbow Trout Aquaculture Facility.</title>
        <authorList>
            <person name="Testerman T."/>
            <person name="Graf J."/>
        </authorList>
    </citation>
    <scope>NUCLEOTIDE SEQUENCE</scope>
    <source>
        <strain evidence="14">ID1050</strain>
    </source>
</reference>